<evidence type="ECO:0000313" key="12">
    <source>
        <dbReference type="Proteomes" id="UP000019132"/>
    </source>
</evidence>
<comment type="similarity">
    <text evidence="2">Belongs to the ABC transporter superfamily. ABCG family. PDR (TC 3.A.1.205) subfamily.</text>
</comment>
<keyword evidence="7 9" id="KW-1133">Transmembrane helix</keyword>
<evidence type="ECO:0000256" key="3">
    <source>
        <dbReference type="ARBA" id="ARBA00022448"/>
    </source>
</evidence>
<dbReference type="eggNOG" id="KOG0065">
    <property type="taxonomic scope" value="Eukaryota"/>
</dbReference>
<dbReference type="Gene3D" id="3.40.50.300">
    <property type="entry name" value="P-loop containing nucleotide triphosphate hydrolases"/>
    <property type="match status" value="2"/>
</dbReference>
<dbReference type="EMBL" id="GL376603">
    <property type="status" value="NOT_ANNOTATED_CDS"/>
    <property type="molecule type" value="Genomic_DNA"/>
</dbReference>
<reference evidence="11" key="3">
    <citation type="submission" date="2015-02" db="UniProtKB">
        <authorList>
            <consortium name="EnsemblProtists"/>
        </authorList>
    </citation>
    <scope>IDENTIFICATION</scope>
    <source>
        <strain evidence="11">DAOM BR144</strain>
    </source>
</reference>
<reference evidence="12" key="2">
    <citation type="submission" date="2010-04" db="EMBL/GenBank/DDBJ databases">
        <authorList>
            <person name="Buell R."/>
            <person name="Hamilton J."/>
            <person name="Hostetler J."/>
        </authorList>
    </citation>
    <scope>NUCLEOTIDE SEQUENCE [LARGE SCALE GENOMIC DNA]</scope>
    <source>
        <strain evidence="12">DAOM:BR144</strain>
    </source>
</reference>
<keyword evidence="4 9" id="KW-0812">Transmembrane</keyword>
<keyword evidence="8 9" id="KW-0472">Membrane</keyword>
<dbReference type="Pfam" id="PF00005">
    <property type="entry name" value="ABC_tran"/>
    <property type="match status" value="2"/>
</dbReference>
<feature type="domain" description="ABC transporter" evidence="10">
    <location>
        <begin position="99"/>
        <end position="371"/>
    </location>
</feature>
<name>K3WEC9_GLOUD</name>
<dbReference type="GO" id="GO:0140359">
    <property type="term" value="F:ABC-type transporter activity"/>
    <property type="evidence" value="ECO:0007669"/>
    <property type="project" value="InterPro"/>
</dbReference>
<evidence type="ECO:0000259" key="10">
    <source>
        <dbReference type="PROSITE" id="PS50893"/>
    </source>
</evidence>
<feature type="transmembrane region" description="Helical" evidence="9">
    <location>
        <begin position="1218"/>
        <end position="1245"/>
    </location>
</feature>
<dbReference type="InterPro" id="IPR003593">
    <property type="entry name" value="AAA+_ATPase"/>
</dbReference>
<dbReference type="CDD" id="cd03232">
    <property type="entry name" value="ABCG_PDR_domain2"/>
    <property type="match status" value="1"/>
</dbReference>
<comment type="subcellular location">
    <subcellularLocation>
        <location evidence="1">Membrane</location>
        <topology evidence="1">Multi-pass membrane protein</topology>
    </subcellularLocation>
</comment>
<evidence type="ECO:0000256" key="4">
    <source>
        <dbReference type="ARBA" id="ARBA00022692"/>
    </source>
</evidence>
<feature type="transmembrane region" description="Helical" evidence="9">
    <location>
        <begin position="1176"/>
        <end position="1197"/>
    </location>
</feature>
<feature type="transmembrane region" description="Helical" evidence="9">
    <location>
        <begin position="1286"/>
        <end position="1304"/>
    </location>
</feature>
<keyword evidence="3" id="KW-0813">Transport</keyword>
<feature type="transmembrane region" description="Helical" evidence="9">
    <location>
        <begin position="549"/>
        <end position="575"/>
    </location>
</feature>
<evidence type="ECO:0000256" key="7">
    <source>
        <dbReference type="ARBA" id="ARBA00022989"/>
    </source>
</evidence>
<evidence type="ECO:0000256" key="1">
    <source>
        <dbReference type="ARBA" id="ARBA00004141"/>
    </source>
</evidence>
<dbReference type="GO" id="GO:0016020">
    <property type="term" value="C:membrane"/>
    <property type="evidence" value="ECO:0007669"/>
    <property type="project" value="UniProtKB-SubCell"/>
</dbReference>
<dbReference type="InterPro" id="IPR043926">
    <property type="entry name" value="ABCG_dom"/>
</dbReference>
<dbReference type="InterPro" id="IPR034003">
    <property type="entry name" value="ABCG_PDR_2"/>
</dbReference>
<feature type="transmembrane region" description="Helical" evidence="9">
    <location>
        <begin position="477"/>
        <end position="498"/>
    </location>
</feature>
<feature type="transmembrane region" description="Helical" evidence="9">
    <location>
        <begin position="643"/>
        <end position="662"/>
    </location>
</feature>
<evidence type="ECO:0000313" key="11">
    <source>
        <dbReference type="EnsemblProtists" id="PYU1_T003320"/>
    </source>
</evidence>
<feature type="domain" description="ABC transporter" evidence="10">
    <location>
        <begin position="804"/>
        <end position="1048"/>
    </location>
</feature>
<feature type="transmembrane region" description="Helical" evidence="9">
    <location>
        <begin position="505"/>
        <end position="529"/>
    </location>
</feature>
<sequence length="1411" mass="155841">MAQLATDTSEKDALDAAARTTPIATLSTGTTRGTGEAASSLLENGPHALFADVALETVGVLQQPQLPQLDIRFRNLSIAVELPERTHSNVFKLPTLVNVLTQGLLGMVTKKRVTKQYILKNVSGAFQPGTITLILGQPSSGKSSLMKILSGRFPMEKNVSVEGEITYNDMSVDTLGGRLAQLVAYVTQRDMHYPNLTVQETLMFARACCSSGLADQLADALNKESSSQANHDTQKTMQTVLKYLPELVLELLGLQNCKDTIVGDTMLRGISGGEKKRVTTGEMLFGIKLVMLMDDISTGLDSAATFDIIDTMRGIAKTFGTTIVISLLQPSPEVFGLFDDVLILNEGEIIYHGPQAAVESYFEKLGFVRPPERDVADFLLDIGTDQQAKYQVDTASIRGSFGNVNATLAEDFGEIFKNSQIYKAMLKKMDEPHSLEYLRIAKSYTDTAPEFHQGLWASTMTVLAREFTLLSRNKAFLASRAFMVIVMGLLNGSIFYQFDPKDVQVVIGVVFGSAMFLSLGQAAQIPTIMATRDVFYKQRRSNFYRTSSFVVASASTRIPVAIFESLVFGSLLYWLCGFSSNVWAFVVFEIMLFLTSFALGGWFCFLATVAPNPNVAMPLAMVSILLLVTFAGFVIPKDRIPDYLVWIYWLTPLSWVVRSIMINQYQSPEFSKCTYEGVDYCEMFHVKSSGEYYLGLYDVQTDKAWIYYGMIFMFAMCFFYEFLSFVALEYHRFESPENPVIIRRSTSSQKEGEPLAIADAYQLAGTPKAMANQAAMLSQLVDGCEVTLNVKPSSYEKHFVPVTLAFQDLWYNVPLKAKSKDDPTNIDLLKGISGYANPGTMTALMGASGAGKTTLMDVIAARKTGGKISGKILLNGYEATDTVIRRGTGYCEQMDVHSEASTFREALTFSAFLRQSSDVPDSLKFDSVEECLDLLDLHPIADKLVRGSSMEQLKRLTIGVELAAQPSVLFLDEPTSGLNAQSAKAIMEGVRKVADSGRTVMCTIHQPSAEVFEVFDSLLLLKKGGETVYFGEIGENNRTLVEYFEGIPGVSPLPPSYNPATWILECIGAGVSSSHGPSTDFVDVFNQSELKRALDRTLDQDGVTRPSPNVPELTFTQKRAATGATQMRFLMSRTFATYWRTASYNLTRIVIAFTLAIFFGIVFADANYTTYQGINAGVGMVFLSTVFSGIVSFFSVLPVAISDRGAFYRERSSQTYNALWYFLGITVAEIPYVFFCSLIFTALFYPLVGFKGFTTGVLYWINKALLILMQTYTGQLLAFALPTAELAMIGGVLLNSVFFLFMGFNPPTIALPSAYKWLYYVVPKRYSFSILAALVFADCPEGSADSDLIGCQPIVGAPLTLQVTNVKLYIETVFDAKHDDIWFNFAIVLFAIVVIRVLGLLALRFINHQKW</sequence>
<feature type="transmembrane region" description="Helical" evidence="9">
    <location>
        <begin position="705"/>
        <end position="728"/>
    </location>
</feature>
<dbReference type="InterPro" id="IPR003439">
    <property type="entry name" value="ABC_transporter-like_ATP-bd"/>
</dbReference>
<keyword evidence="12" id="KW-1185">Reference proteome</keyword>
<dbReference type="Proteomes" id="UP000019132">
    <property type="component" value="Unassembled WGS sequence"/>
</dbReference>
<dbReference type="STRING" id="431595.K3WEC9"/>
<evidence type="ECO:0000256" key="5">
    <source>
        <dbReference type="ARBA" id="ARBA00022741"/>
    </source>
</evidence>
<feature type="transmembrane region" description="Helical" evidence="9">
    <location>
        <begin position="615"/>
        <end position="636"/>
    </location>
</feature>
<dbReference type="VEuPathDB" id="FungiDB:PYU1_G003311"/>
<dbReference type="FunFam" id="3.40.50.300:FF:000528">
    <property type="entry name" value="ABC transporter G family member 31"/>
    <property type="match status" value="1"/>
</dbReference>
<dbReference type="EnsemblProtists" id="PYU1_T003320">
    <property type="protein sequence ID" value="PYU1_T003320"/>
    <property type="gene ID" value="PYU1_G003311"/>
</dbReference>
<dbReference type="PANTHER" id="PTHR19241">
    <property type="entry name" value="ATP-BINDING CASSETTE TRANSPORTER"/>
    <property type="match status" value="1"/>
</dbReference>
<dbReference type="Pfam" id="PF01061">
    <property type="entry name" value="ABC2_membrane"/>
    <property type="match status" value="2"/>
</dbReference>
<dbReference type="GO" id="GO:0005524">
    <property type="term" value="F:ATP binding"/>
    <property type="evidence" value="ECO:0007669"/>
    <property type="project" value="UniProtKB-KW"/>
</dbReference>
<keyword evidence="6" id="KW-0067">ATP-binding</keyword>
<proteinExistence type="inferred from homology"/>
<feature type="transmembrane region" description="Helical" evidence="9">
    <location>
        <begin position="1257"/>
        <end position="1279"/>
    </location>
</feature>
<accession>K3WEC9</accession>
<evidence type="ECO:0000256" key="2">
    <source>
        <dbReference type="ARBA" id="ARBA00006012"/>
    </source>
</evidence>
<organism evidence="11 12">
    <name type="scientific">Globisporangium ultimum (strain ATCC 200006 / CBS 805.95 / DAOM BR144)</name>
    <name type="common">Pythium ultimum</name>
    <dbReference type="NCBI Taxonomy" id="431595"/>
    <lineage>
        <taxon>Eukaryota</taxon>
        <taxon>Sar</taxon>
        <taxon>Stramenopiles</taxon>
        <taxon>Oomycota</taxon>
        <taxon>Peronosporomycetes</taxon>
        <taxon>Pythiales</taxon>
        <taxon>Pythiaceae</taxon>
        <taxon>Globisporangium</taxon>
    </lineage>
</organism>
<feature type="transmembrane region" description="Helical" evidence="9">
    <location>
        <begin position="1146"/>
        <end position="1164"/>
    </location>
</feature>
<dbReference type="SMART" id="SM00382">
    <property type="entry name" value="AAA"/>
    <property type="match status" value="2"/>
</dbReference>
<dbReference type="InterPro" id="IPR013525">
    <property type="entry name" value="ABC2_TM"/>
</dbReference>
<dbReference type="PROSITE" id="PS50893">
    <property type="entry name" value="ABC_TRANSPORTER_2"/>
    <property type="match status" value="2"/>
</dbReference>
<dbReference type="InterPro" id="IPR027417">
    <property type="entry name" value="P-loop_NTPase"/>
</dbReference>
<protein>
    <recommendedName>
        <fullName evidence="10">ABC transporter domain-containing protein</fullName>
    </recommendedName>
</protein>
<keyword evidence="5" id="KW-0547">Nucleotide-binding</keyword>
<evidence type="ECO:0000256" key="8">
    <source>
        <dbReference type="ARBA" id="ARBA00023136"/>
    </source>
</evidence>
<dbReference type="Pfam" id="PF19055">
    <property type="entry name" value="ABC2_membrane_7"/>
    <property type="match status" value="2"/>
</dbReference>
<feature type="transmembrane region" description="Helical" evidence="9">
    <location>
        <begin position="582"/>
        <end position="609"/>
    </location>
</feature>
<evidence type="ECO:0000256" key="6">
    <source>
        <dbReference type="ARBA" id="ARBA00022840"/>
    </source>
</evidence>
<dbReference type="GO" id="GO:0016887">
    <property type="term" value="F:ATP hydrolysis activity"/>
    <property type="evidence" value="ECO:0007669"/>
    <property type="project" value="InterPro"/>
</dbReference>
<evidence type="ECO:0000256" key="9">
    <source>
        <dbReference type="SAM" id="Phobius"/>
    </source>
</evidence>
<dbReference type="FunFam" id="3.40.50.300:FF:000289">
    <property type="entry name" value="ABC transporter G family member 31"/>
    <property type="match status" value="1"/>
</dbReference>
<feature type="transmembrane region" description="Helical" evidence="9">
    <location>
        <begin position="1381"/>
        <end position="1403"/>
    </location>
</feature>
<dbReference type="HOGENOM" id="CLU_000604_35_6_1"/>
<reference evidence="12" key="1">
    <citation type="journal article" date="2010" name="Genome Biol.">
        <title>Genome sequence of the necrotrophic plant pathogen Pythium ultimum reveals original pathogenicity mechanisms and effector repertoire.</title>
        <authorList>
            <person name="Levesque C.A."/>
            <person name="Brouwer H."/>
            <person name="Cano L."/>
            <person name="Hamilton J.P."/>
            <person name="Holt C."/>
            <person name="Huitema E."/>
            <person name="Raffaele S."/>
            <person name="Robideau G.P."/>
            <person name="Thines M."/>
            <person name="Win J."/>
            <person name="Zerillo M.M."/>
            <person name="Beakes G.W."/>
            <person name="Boore J.L."/>
            <person name="Busam D."/>
            <person name="Dumas B."/>
            <person name="Ferriera S."/>
            <person name="Fuerstenberg S.I."/>
            <person name="Gachon C.M."/>
            <person name="Gaulin E."/>
            <person name="Govers F."/>
            <person name="Grenville-Briggs L."/>
            <person name="Horner N."/>
            <person name="Hostetler J."/>
            <person name="Jiang R.H."/>
            <person name="Johnson J."/>
            <person name="Krajaejun T."/>
            <person name="Lin H."/>
            <person name="Meijer H.J."/>
            <person name="Moore B."/>
            <person name="Morris P."/>
            <person name="Phuntmart V."/>
            <person name="Puiu D."/>
            <person name="Shetty J."/>
            <person name="Stajich J.E."/>
            <person name="Tripathy S."/>
            <person name="Wawra S."/>
            <person name="van West P."/>
            <person name="Whitty B.R."/>
            <person name="Coutinho P.M."/>
            <person name="Henrissat B."/>
            <person name="Martin F."/>
            <person name="Thomas P.D."/>
            <person name="Tyler B.M."/>
            <person name="De Vries R.P."/>
            <person name="Kamoun S."/>
            <person name="Yandell M."/>
            <person name="Tisserat N."/>
            <person name="Buell C.R."/>
        </authorList>
    </citation>
    <scope>NUCLEOTIDE SEQUENCE</scope>
    <source>
        <strain evidence="12">DAOM:BR144</strain>
    </source>
</reference>
<dbReference type="SUPFAM" id="SSF52540">
    <property type="entry name" value="P-loop containing nucleoside triphosphate hydrolases"/>
    <property type="match status" value="2"/>
</dbReference>
<dbReference type="InParanoid" id="K3WEC9"/>